<feature type="compositionally biased region" description="Low complexity" evidence="1">
    <location>
        <begin position="110"/>
        <end position="133"/>
    </location>
</feature>
<feature type="region of interest" description="Disordered" evidence="1">
    <location>
        <begin position="88"/>
        <end position="203"/>
    </location>
</feature>
<evidence type="ECO:0000313" key="2">
    <source>
        <dbReference type="EMBL" id="CAD9561048.1"/>
    </source>
</evidence>
<protein>
    <submittedName>
        <fullName evidence="2">Uncharacterized protein</fullName>
    </submittedName>
</protein>
<organism evidence="2">
    <name type="scientific">Zooxanthella nutricula</name>
    <dbReference type="NCBI Taxonomy" id="1333877"/>
    <lineage>
        <taxon>Eukaryota</taxon>
        <taxon>Sar</taxon>
        <taxon>Alveolata</taxon>
        <taxon>Dinophyceae</taxon>
        <taxon>Peridiniales</taxon>
        <taxon>Peridiniales incertae sedis</taxon>
        <taxon>Zooxanthella</taxon>
    </lineage>
</organism>
<evidence type="ECO:0000256" key="1">
    <source>
        <dbReference type="SAM" id="MobiDB-lite"/>
    </source>
</evidence>
<reference evidence="2" key="1">
    <citation type="submission" date="2021-01" db="EMBL/GenBank/DDBJ databases">
        <authorList>
            <person name="Corre E."/>
            <person name="Pelletier E."/>
            <person name="Niang G."/>
            <person name="Scheremetjew M."/>
            <person name="Finn R."/>
            <person name="Kale V."/>
            <person name="Holt S."/>
            <person name="Cochrane G."/>
            <person name="Meng A."/>
            <person name="Brown T."/>
            <person name="Cohen L."/>
        </authorList>
    </citation>
    <scope>NUCLEOTIDE SEQUENCE</scope>
    <source>
        <strain evidence="2">RCC3387</strain>
    </source>
</reference>
<feature type="region of interest" description="Disordered" evidence="1">
    <location>
        <begin position="345"/>
        <end position="365"/>
    </location>
</feature>
<feature type="region of interest" description="Disordered" evidence="1">
    <location>
        <begin position="282"/>
        <end position="325"/>
    </location>
</feature>
<dbReference type="EMBL" id="HBGW01037024">
    <property type="protein sequence ID" value="CAD9561048.1"/>
    <property type="molecule type" value="Transcribed_RNA"/>
</dbReference>
<dbReference type="AlphaFoldDB" id="A0A7S2NUG5"/>
<accession>A0A7S2NUG5</accession>
<sequence>MTAATFAFLPSVGSWLTVPPTRKYQLAVASQCNWTSASKGTAVGKCFDVPAAAKLAPASGADRLYVHLPSVASWRLPLPLKKRAAASSRVEQSAKLPGKLADISPKGQPEKPTAAKQAAAADPPSPTATPSTPQVTPQNAASAAAGSPQSRAAAAMPPEAVGKSPQASANQASAKGAPKPGAAAGERSAGVQPATAGAQVGSEVVSNEQLKTFKVTVPRPYPGVQYRKSRNLNDRWPRYAQNDAIVRGLVEEGGEWLKLDSNIFLPMRVGTVSILQPYVPEDDATRGPGDAQQPQANVDMPGGRMPAGGAAAPAARPPPPPQQEAPWWACCSICNSSAATDSEVIVAPGGDKPSGSHARNSNTFE</sequence>
<gene>
    <name evidence="2" type="ORF">BRAN1462_LOCUS23436</name>
</gene>
<feature type="compositionally biased region" description="Low complexity" evidence="1">
    <location>
        <begin position="300"/>
        <end position="314"/>
    </location>
</feature>
<feature type="compositionally biased region" description="Low complexity" evidence="1">
    <location>
        <begin position="174"/>
        <end position="185"/>
    </location>
</feature>
<name>A0A7S2NUG5_9DINO</name>
<feature type="compositionally biased region" description="Low complexity" evidence="1">
    <location>
        <begin position="140"/>
        <end position="155"/>
    </location>
</feature>
<proteinExistence type="predicted"/>